<keyword evidence="3" id="KW-1185">Reference proteome</keyword>
<gene>
    <name evidence="2" type="ORF">RJT34_30834</name>
</gene>
<evidence type="ECO:0000256" key="1">
    <source>
        <dbReference type="SAM" id="MobiDB-lite"/>
    </source>
</evidence>
<accession>A0AAN9ETJ4</accession>
<dbReference type="AlphaFoldDB" id="A0AAN9ETJ4"/>
<name>A0AAN9ETJ4_CLITE</name>
<evidence type="ECO:0000313" key="3">
    <source>
        <dbReference type="Proteomes" id="UP001359559"/>
    </source>
</evidence>
<protein>
    <submittedName>
        <fullName evidence="2">Uncharacterized protein</fullName>
    </submittedName>
</protein>
<sequence length="205" mass="22702">MIRLDDPPTPITAPQPVSSSTSESAINNSSSSHESLLSTSDGETTPTAFLRLLLVKPHRLYLANRATQLYLSDGRAFSITLLCMYSIHSLTKWTLKKRSGREKKEREREQPCSDSWILLTCQSQTRISDFRCISFITSSDSFPFLLSASTCITLFVSLSLLQYLFPGKANQQQQFTPLWCLTSKKGLSGNVATSKDKGKGVVIGV</sequence>
<dbReference type="EMBL" id="JAYKXN010000008">
    <property type="protein sequence ID" value="KAK7263247.1"/>
    <property type="molecule type" value="Genomic_DNA"/>
</dbReference>
<proteinExistence type="predicted"/>
<evidence type="ECO:0000313" key="2">
    <source>
        <dbReference type="EMBL" id="KAK7263247.1"/>
    </source>
</evidence>
<comment type="caution">
    <text evidence="2">The sequence shown here is derived from an EMBL/GenBank/DDBJ whole genome shotgun (WGS) entry which is preliminary data.</text>
</comment>
<dbReference type="Proteomes" id="UP001359559">
    <property type="component" value="Unassembled WGS sequence"/>
</dbReference>
<feature type="compositionally biased region" description="Low complexity" evidence="1">
    <location>
        <begin position="18"/>
        <end position="40"/>
    </location>
</feature>
<feature type="region of interest" description="Disordered" evidence="1">
    <location>
        <begin position="1"/>
        <end position="42"/>
    </location>
</feature>
<reference evidence="2 3" key="1">
    <citation type="submission" date="2024-01" db="EMBL/GenBank/DDBJ databases">
        <title>The genomes of 5 underutilized Papilionoideae crops provide insights into root nodulation and disease resistance.</title>
        <authorList>
            <person name="Yuan L."/>
        </authorList>
    </citation>
    <scope>NUCLEOTIDE SEQUENCE [LARGE SCALE GENOMIC DNA]</scope>
    <source>
        <strain evidence="2">LY-2023</strain>
        <tissue evidence="2">Leaf</tissue>
    </source>
</reference>
<organism evidence="2 3">
    <name type="scientific">Clitoria ternatea</name>
    <name type="common">Butterfly pea</name>
    <dbReference type="NCBI Taxonomy" id="43366"/>
    <lineage>
        <taxon>Eukaryota</taxon>
        <taxon>Viridiplantae</taxon>
        <taxon>Streptophyta</taxon>
        <taxon>Embryophyta</taxon>
        <taxon>Tracheophyta</taxon>
        <taxon>Spermatophyta</taxon>
        <taxon>Magnoliopsida</taxon>
        <taxon>eudicotyledons</taxon>
        <taxon>Gunneridae</taxon>
        <taxon>Pentapetalae</taxon>
        <taxon>rosids</taxon>
        <taxon>fabids</taxon>
        <taxon>Fabales</taxon>
        <taxon>Fabaceae</taxon>
        <taxon>Papilionoideae</taxon>
        <taxon>50 kb inversion clade</taxon>
        <taxon>NPAAA clade</taxon>
        <taxon>indigoferoid/millettioid clade</taxon>
        <taxon>Phaseoleae</taxon>
        <taxon>Clitoria</taxon>
    </lineage>
</organism>